<dbReference type="InterPro" id="IPR050090">
    <property type="entry name" value="Tyrosine_recombinase_XerCD"/>
</dbReference>
<evidence type="ECO:0000256" key="7">
    <source>
        <dbReference type="SAM" id="Coils"/>
    </source>
</evidence>
<accession>A0A0S2W296</accession>
<dbReference type="InterPro" id="IPR044068">
    <property type="entry name" value="CB"/>
</dbReference>
<protein>
    <submittedName>
        <fullName evidence="10">Phage integrase</fullName>
    </submittedName>
</protein>
<dbReference type="InterPro" id="IPR004107">
    <property type="entry name" value="Integrase_SAM-like_N"/>
</dbReference>
<feature type="domain" description="Core-binding (CB)" evidence="9">
    <location>
        <begin position="82"/>
        <end position="166"/>
    </location>
</feature>
<dbReference type="InterPro" id="IPR011010">
    <property type="entry name" value="DNA_brk_join_enz"/>
</dbReference>
<reference evidence="11" key="2">
    <citation type="submission" date="2015-04" db="EMBL/GenBank/DDBJ databases">
        <title>A butyrogenic pathway from the amino acid lysine in a human gut commensal.</title>
        <authorList>
            <person name="de Vos W.M."/>
            <person name="Bui N.T.P."/>
            <person name="Plugge C.M."/>
            <person name="Ritari J."/>
        </authorList>
    </citation>
    <scope>NUCLEOTIDE SEQUENCE [LARGE SCALE GENOMIC DNA]</scope>
    <source>
        <strain evidence="11">AF211</strain>
    </source>
</reference>
<dbReference type="PATRIC" id="fig|1297617.4.peg.1094"/>
<evidence type="ECO:0000259" key="9">
    <source>
        <dbReference type="PROSITE" id="PS51900"/>
    </source>
</evidence>
<comment type="similarity">
    <text evidence="2">Belongs to the 'phage' integrase family.</text>
</comment>
<dbReference type="InterPro" id="IPR010998">
    <property type="entry name" value="Integrase_recombinase_N"/>
</dbReference>
<reference evidence="10 11" key="1">
    <citation type="journal article" date="2015" name="Nat. Commun.">
        <title>Production of butyrate from lysine and the Amadori product fructoselysine by a human gut commensal.</title>
        <authorList>
            <person name="Bui T.P."/>
            <person name="Ritari J."/>
            <person name="Boeren S."/>
            <person name="de Waard P."/>
            <person name="Plugge C.M."/>
            <person name="de Vos W.M."/>
        </authorList>
    </citation>
    <scope>NUCLEOTIDE SEQUENCE [LARGE SCALE GENOMIC DNA]</scope>
    <source>
        <strain evidence="10 11">AF211</strain>
    </source>
</reference>
<dbReference type="Gene3D" id="1.10.443.10">
    <property type="entry name" value="Intergrase catalytic core"/>
    <property type="match status" value="1"/>
</dbReference>
<dbReference type="STRING" id="1297617.IB211_01075c"/>
<evidence type="ECO:0000256" key="3">
    <source>
        <dbReference type="ARBA" id="ARBA00022908"/>
    </source>
</evidence>
<dbReference type="Pfam" id="PF00589">
    <property type="entry name" value="Phage_integrase"/>
    <property type="match status" value="1"/>
</dbReference>
<evidence type="ECO:0000256" key="5">
    <source>
        <dbReference type="ARBA" id="ARBA00023172"/>
    </source>
</evidence>
<dbReference type="PROSITE" id="PS51900">
    <property type="entry name" value="CB"/>
    <property type="match status" value="1"/>
</dbReference>
<dbReference type="GO" id="GO:0003677">
    <property type="term" value="F:DNA binding"/>
    <property type="evidence" value="ECO:0007669"/>
    <property type="project" value="UniProtKB-UniRule"/>
</dbReference>
<dbReference type="GO" id="GO:0006310">
    <property type="term" value="P:DNA recombination"/>
    <property type="evidence" value="ECO:0007669"/>
    <property type="project" value="UniProtKB-KW"/>
</dbReference>
<dbReference type="Pfam" id="PF14659">
    <property type="entry name" value="Phage_int_SAM_3"/>
    <property type="match status" value="1"/>
</dbReference>
<dbReference type="InterPro" id="IPR002104">
    <property type="entry name" value="Integrase_catalytic"/>
</dbReference>
<comment type="function">
    <text evidence="1">Site-specific tyrosine recombinase, which acts by catalyzing the cutting and rejoining of the recombining DNA molecules.</text>
</comment>
<organism evidence="10 11">
    <name type="scientific">Intestinimonas butyriciproducens</name>
    <dbReference type="NCBI Taxonomy" id="1297617"/>
    <lineage>
        <taxon>Bacteria</taxon>
        <taxon>Bacillati</taxon>
        <taxon>Bacillota</taxon>
        <taxon>Clostridia</taxon>
        <taxon>Eubacteriales</taxon>
        <taxon>Intestinimonas</taxon>
    </lineage>
</organism>
<evidence type="ECO:0000256" key="6">
    <source>
        <dbReference type="PROSITE-ProRule" id="PRU01248"/>
    </source>
</evidence>
<sequence>MITGCLQQKNGFYYAVLYTKVDGKRKCKWIPTKLPVSGTSNRKAQKAFEEIRSEFERSEEERLKKEAEWAELTKNTHPDALLPFTDYIEKWLTSARSSLATTTYQSYSSMIKARIIPHFKPLDLQLLEVTPQHIEDFYQTILDDDCTTNTVIHYHAILRKAMQVAVKKDIIKKNPVDKVQRPKKNTFHGNFYNENEMMVLFDAISGDPLELCVKIAAYYGLRRSEVLGLKWDAIDMERKAISVNHKVIEAEVDGKFVPVGEDVLKTKSSFRTLPLIPAVEQLLLEEKEKQEMYRRLFKKSYCRDYLDYICVDQSGKLLRPNYVTEHFSWIIEKYGLRKIRFHDLRHTCASLLLSSGAVTMKDIQIWLGHSTFSTTADIYAHLDYSSQEKSANVMGEMFVHTPKVQSA</sequence>
<dbReference type="CDD" id="cd01189">
    <property type="entry name" value="INT_ICEBs1_C_like"/>
    <property type="match status" value="1"/>
</dbReference>
<dbReference type="AlphaFoldDB" id="A0A0S2W296"/>
<dbReference type="PROSITE" id="PS51898">
    <property type="entry name" value="TYR_RECOMBINASE"/>
    <property type="match status" value="1"/>
</dbReference>
<dbReference type="GO" id="GO:0015074">
    <property type="term" value="P:DNA integration"/>
    <property type="evidence" value="ECO:0007669"/>
    <property type="project" value="UniProtKB-KW"/>
</dbReference>
<evidence type="ECO:0000313" key="10">
    <source>
        <dbReference type="EMBL" id="ALP93468.1"/>
    </source>
</evidence>
<dbReference type="PANTHER" id="PTHR30349:SF91">
    <property type="entry name" value="INTA PROTEIN"/>
    <property type="match status" value="1"/>
</dbReference>
<proteinExistence type="inferred from homology"/>
<keyword evidence="7" id="KW-0175">Coiled coil</keyword>
<keyword evidence="11" id="KW-1185">Reference proteome</keyword>
<keyword evidence="4 6" id="KW-0238">DNA-binding</keyword>
<gene>
    <name evidence="10" type="ORF">IB211_01075c</name>
</gene>
<dbReference type="PANTHER" id="PTHR30349">
    <property type="entry name" value="PHAGE INTEGRASE-RELATED"/>
    <property type="match status" value="1"/>
</dbReference>
<dbReference type="Gene3D" id="1.10.150.130">
    <property type="match status" value="1"/>
</dbReference>
<evidence type="ECO:0000256" key="4">
    <source>
        <dbReference type="ARBA" id="ARBA00023125"/>
    </source>
</evidence>
<keyword evidence="3" id="KW-0229">DNA integration</keyword>
<evidence type="ECO:0000256" key="2">
    <source>
        <dbReference type="ARBA" id="ARBA00008857"/>
    </source>
</evidence>
<dbReference type="SUPFAM" id="SSF56349">
    <property type="entry name" value="DNA breaking-rejoining enzymes"/>
    <property type="match status" value="1"/>
</dbReference>
<dbReference type="KEGG" id="ibu:IB211_01075c"/>
<evidence type="ECO:0000256" key="1">
    <source>
        <dbReference type="ARBA" id="ARBA00003283"/>
    </source>
</evidence>
<dbReference type="Proteomes" id="UP000064844">
    <property type="component" value="Chromosome"/>
</dbReference>
<feature type="coiled-coil region" evidence="7">
    <location>
        <begin position="41"/>
        <end position="68"/>
    </location>
</feature>
<dbReference type="EMBL" id="CP011307">
    <property type="protein sequence ID" value="ALP93468.1"/>
    <property type="molecule type" value="Genomic_DNA"/>
</dbReference>
<feature type="domain" description="Tyr recombinase" evidence="8">
    <location>
        <begin position="186"/>
        <end position="392"/>
    </location>
</feature>
<dbReference type="RefSeq" id="WP_058117346.1">
    <property type="nucleotide sequence ID" value="NZ_CP011307.1"/>
</dbReference>
<evidence type="ECO:0000259" key="8">
    <source>
        <dbReference type="PROSITE" id="PS51898"/>
    </source>
</evidence>
<dbReference type="InterPro" id="IPR013762">
    <property type="entry name" value="Integrase-like_cat_sf"/>
</dbReference>
<evidence type="ECO:0000313" key="11">
    <source>
        <dbReference type="Proteomes" id="UP000064844"/>
    </source>
</evidence>
<keyword evidence="5" id="KW-0233">DNA recombination</keyword>
<name>A0A0S2W296_9FIRM</name>